<keyword evidence="3" id="KW-1185">Reference proteome</keyword>
<dbReference type="OrthoDB" id="1683959at2"/>
<feature type="transmembrane region" description="Helical" evidence="1">
    <location>
        <begin position="40"/>
        <end position="61"/>
    </location>
</feature>
<evidence type="ECO:0008006" key="4">
    <source>
        <dbReference type="Google" id="ProtNLM"/>
    </source>
</evidence>
<evidence type="ECO:0000313" key="2">
    <source>
        <dbReference type="EMBL" id="RHW35184.1"/>
    </source>
</evidence>
<dbReference type="AlphaFoldDB" id="A0A417YMZ2"/>
<feature type="transmembrane region" description="Helical" evidence="1">
    <location>
        <begin position="134"/>
        <end position="152"/>
    </location>
</feature>
<evidence type="ECO:0000313" key="3">
    <source>
        <dbReference type="Proteomes" id="UP000285456"/>
    </source>
</evidence>
<reference evidence="2 3" key="1">
    <citation type="journal article" date="2007" name="Int. J. Syst. Evol. Microbiol.">
        <title>Oceanobacillus profundus sp. nov., isolated from a deep-sea sediment core.</title>
        <authorList>
            <person name="Kim Y.G."/>
            <person name="Choi D.H."/>
            <person name="Hyun S."/>
            <person name="Cho B.C."/>
        </authorList>
    </citation>
    <scope>NUCLEOTIDE SEQUENCE [LARGE SCALE GENOMIC DNA]</scope>
    <source>
        <strain evidence="2 3">DSM 18246</strain>
    </source>
</reference>
<feature type="transmembrane region" description="Helical" evidence="1">
    <location>
        <begin position="189"/>
        <end position="208"/>
    </location>
</feature>
<organism evidence="2 3">
    <name type="scientific">Oceanobacillus profundus</name>
    <dbReference type="NCBI Taxonomy" id="372463"/>
    <lineage>
        <taxon>Bacteria</taxon>
        <taxon>Bacillati</taxon>
        <taxon>Bacillota</taxon>
        <taxon>Bacilli</taxon>
        <taxon>Bacillales</taxon>
        <taxon>Bacillaceae</taxon>
        <taxon>Oceanobacillus</taxon>
    </lineage>
</organism>
<keyword evidence="1" id="KW-0472">Membrane</keyword>
<accession>A0A417YMZ2</accession>
<dbReference type="Proteomes" id="UP000285456">
    <property type="component" value="Unassembled WGS sequence"/>
</dbReference>
<feature type="transmembrane region" description="Helical" evidence="1">
    <location>
        <begin position="67"/>
        <end position="90"/>
    </location>
</feature>
<evidence type="ECO:0000256" key="1">
    <source>
        <dbReference type="SAM" id="Phobius"/>
    </source>
</evidence>
<feature type="transmembrane region" description="Helical" evidence="1">
    <location>
        <begin position="12"/>
        <end position="33"/>
    </location>
</feature>
<sequence>MGLLLNYQWEIFIALEIISVLSLLIFGVVRYFFNKQKRSLLFLLLFIILLILEALLGLMIYQETGEISTFLIIITVFVLYACTFGIFDFMKLDRWMRQKIGNWRGVQLLTEKDIRIMDRQKDPKYIAKKYRRSSTVHLIIFASLQAAFWIYGTGGTSELLDYLKDLSWIGTENVAETPYANDTIYRISMIWGLIFIIDFIWSWSYTIFPASKKN</sequence>
<protein>
    <recommendedName>
        <fullName evidence="4">Integral membrane protein</fullName>
    </recommendedName>
</protein>
<comment type="caution">
    <text evidence="2">The sequence shown here is derived from an EMBL/GenBank/DDBJ whole genome shotgun (WGS) entry which is preliminary data.</text>
</comment>
<proteinExistence type="predicted"/>
<name>A0A417YMZ2_9BACI</name>
<keyword evidence="1" id="KW-1133">Transmembrane helix</keyword>
<keyword evidence="1" id="KW-0812">Transmembrane</keyword>
<dbReference type="RefSeq" id="WP_118888359.1">
    <property type="nucleotide sequence ID" value="NZ_JBHTNL010000018.1"/>
</dbReference>
<dbReference type="EMBL" id="QWEH01000001">
    <property type="protein sequence ID" value="RHW35184.1"/>
    <property type="molecule type" value="Genomic_DNA"/>
</dbReference>
<gene>
    <name evidence="2" type="ORF">D1B32_00765</name>
</gene>